<dbReference type="InterPro" id="IPR036508">
    <property type="entry name" value="Chitin-bd_dom_sf"/>
</dbReference>
<evidence type="ECO:0000313" key="2">
    <source>
        <dbReference type="EMBL" id="JAI66893.1"/>
    </source>
</evidence>
<evidence type="ECO:0000259" key="1">
    <source>
        <dbReference type="PROSITE" id="PS50940"/>
    </source>
</evidence>
<dbReference type="PROSITE" id="PS50940">
    <property type="entry name" value="CHIT_BIND_II"/>
    <property type="match status" value="1"/>
</dbReference>
<reference evidence="2" key="1">
    <citation type="submission" date="2015-09" db="EMBL/GenBank/DDBJ databases">
        <title>Scylla olivacea transcriptome.</title>
        <authorList>
            <person name="Ikhwanuddin M."/>
        </authorList>
    </citation>
    <scope>NUCLEOTIDE SEQUENCE</scope>
</reference>
<name>A0A0P4WZ80_SCYOL</name>
<proteinExistence type="predicted"/>
<dbReference type="AlphaFoldDB" id="A0A0P4WZ80"/>
<dbReference type="SMART" id="SM00494">
    <property type="entry name" value="ChtBD2"/>
    <property type="match status" value="3"/>
</dbReference>
<dbReference type="Gene3D" id="2.170.140.10">
    <property type="entry name" value="Chitin binding domain"/>
    <property type="match status" value="2"/>
</dbReference>
<sequence>MDETESCTNACGGGSGGLGCTLTCNGTSSGELELISDIDCSKYYICLAGGVSPPIVCPSDHPYFNGVKCGDDPSSCCTRICEPYCPGPKAVIPDPKDCKRFYYCSEEGTPDENFAFKCPDGKNFNLQLGECTSDAECVIICSNNSSSATTLPDKTTTSSSSTCTDSLTCPGKGYFPACPYCDPRYLACGSAGEQATLSMCPGELLFHPTLYICVQPENCS</sequence>
<organism evidence="2">
    <name type="scientific">Scylla olivacea</name>
    <name type="common">Orange mud crab</name>
    <name type="synonym">Cancer olivacea</name>
    <dbReference type="NCBI Taxonomy" id="85551"/>
    <lineage>
        <taxon>Eukaryota</taxon>
        <taxon>Metazoa</taxon>
        <taxon>Ecdysozoa</taxon>
        <taxon>Arthropoda</taxon>
        <taxon>Crustacea</taxon>
        <taxon>Multicrustacea</taxon>
        <taxon>Malacostraca</taxon>
        <taxon>Eumalacostraca</taxon>
        <taxon>Eucarida</taxon>
        <taxon>Decapoda</taxon>
        <taxon>Pleocyemata</taxon>
        <taxon>Brachyura</taxon>
        <taxon>Eubrachyura</taxon>
        <taxon>Portunoidea</taxon>
        <taxon>Portunidae</taxon>
        <taxon>Portuninae</taxon>
        <taxon>Scylla</taxon>
    </lineage>
</organism>
<dbReference type="InterPro" id="IPR002557">
    <property type="entry name" value="Chitin-bd_dom"/>
</dbReference>
<dbReference type="SUPFAM" id="SSF57625">
    <property type="entry name" value="Invertebrate chitin-binding proteins"/>
    <property type="match status" value="2"/>
</dbReference>
<dbReference type="GO" id="GO:0005576">
    <property type="term" value="C:extracellular region"/>
    <property type="evidence" value="ECO:0007669"/>
    <property type="project" value="InterPro"/>
</dbReference>
<protein>
    <recommendedName>
        <fullName evidence="1">Chitin-binding type-2 domain-containing protein</fullName>
    </recommendedName>
</protein>
<feature type="domain" description="Chitin-binding type-2" evidence="1">
    <location>
        <begin position="82"/>
        <end position="139"/>
    </location>
</feature>
<accession>A0A0P4WZ80</accession>
<dbReference type="EMBL" id="GDRN01044911">
    <property type="protein sequence ID" value="JAI66893.1"/>
    <property type="molecule type" value="Transcribed_RNA"/>
</dbReference>
<dbReference type="GO" id="GO:0008061">
    <property type="term" value="F:chitin binding"/>
    <property type="evidence" value="ECO:0007669"/>
    <property type="project" value="InterPro"/>
</dbReference>
<dbReference type="Pfam" id="PF01607">
    <property type="entry name" value="CBM_14"/>
    <property type="match status" value="1"/>
</dbReference>